<feature type="transmembrane region" description="Helical" evidence="1">
    <location>
        <begin position="92"/>
        <end position="112"/>
    </location>
</feature>
<dbReference type="Proteomes" id="UP000177090">
    <property type="component" value="Unassembled WGS sequence"/>
</dbReference>
<evidence type="ECO:0000256" key="1">
    <source>
        <dbReference type="SAM" id="Phobius"/>
    </source>
</evidence>
<name>A0A1G2QIY3_9BACT</name>
<reference evidence="2 3" key="1">
    <citation type="journal article" date="2016" name="Nat. Commun.">
        <title>Thousands of microbial genomes shed light on interconnected biogeochemical processes in an aquifer system.</title>
        <authorList>
            <person name="Anantharaman K."/>
            <person name="Brown C.T."/>
            <person name="Hug L.A."/>
            <person name="Sharon I."/>
            <person name="Castelle C.J."/>
            <person name="Probst A.J."/>
            <person name="Thomas B.C."/>
            <person name="Singh A."/>
            <person name="Wilkins M.J."/>
            <person name="Karaoz U."/>
            <person name="Brodie E.L."/>
            <person name="Williams K.H."/>
            <person name="Hubbard S.S."/>
            <person name="Banfield J.F."/>
        </authorList>
    </citation>
    <scope>NUCLEOTIDE SEQUENCE [LARGE SCALE GENOMIC DNA]</scope>
</reference>
<evidence type="ECO:0000313" key="2">
    <source>
        <dbReference type="EMBL" id="OHA60408.1"/>
    </source>
</evidence>
<keyword evidence="1" id="KW-0812">Transmembrane</keyword>
<dbReference type="EMBL" id="MHTL01000014">
    <property type="protein sequence ID" value="OHA60408.1"/>
    <property type="molecule type" value="Genomic_DNA"/>
</dbReference>
<organism evidence="2 3">
    <name type="scientific">Candidatus Vogelbacteria bacterium RIFOXYD1_FULL_51_18</name>
    <dbReference type="NCBI Taxonomy" id="1802440"/>
    <lineage>
        <taxon>Bacteria</taxon>
        <taxon>Candidatus Vogeliibacteriota</taxon>
    </lineage>
</organism>
<gene>
    <name evidence="2" type="ORF">A2569_03130</name>
</gene>
<keyword evidence="1" id="KW-0472">Membrane</keyword>
<dbReference type="STRING" id="1802440.A2569_03130"/>
<sequence length="531" mass="58124">MNSKLIDYIRTQTVLGKTPEDISQALITQGGWTKEEVAAAFTAFRAERKAPEIAVVREEYHPLAASTVKNPSTIPEVKPAARARRFSLRTTLILIAVFLLLAATAAYGYFVYLPTMNQPSLAEALPEIARGTAALPSASYVGSYHATGTFSYMKSGPSAAADPSTRIRGSFDAQAPFSFSYIKADPANEGDIKLHGRIEPYVAFSMPPLSFIASATSSFIVVDKTFYARLDDISEIMLIPFDFSQLTDVWVKMPADESQTLETAEVGLPADAIASSTALAKKALERALKEEVIKVVDTLPGGSIGGMRTYRYRFQIDVGKLSIIIAEETRNSGGADITAELDREFAALPPLWGDLWIDRDTLALRRLTVAYRVSTTTPLDSDTVTEFDISSLFTIERQGSVPSAIAAPADSVTLEELMDTIRFSSLLKDLDDSSTTTEAVARELWSGRNKLMESYPDAATSSRSYRRYPPSACKDLGLSPTCRIGPASSWGNTFVLWRNLSGKRILCVDEEDMEILAKPLNNTEYRCPSVF</sequence>
<dbReference type="Gene3D" id="2.50.20.20">
    <property type="match status" value="1"/>
</dbReference>
<keyword evidence="1" id="KW-1133">Transmembrane helix</keyword>
<proteinExistence type="predicted"/>
<comment type="caution">
    <text evidence="2">The sequence shown here is derived from an EMBL/GenBank/DDBJ whole genome shotgun (WGS) entry which is preliminary data.</text>
</comment>
<accession>A0A1G2QIY3</accession>
<evidence type="ECO:0000313" key="3">
    <source>
        <dbReference type="Proteomes" id="UP000177090"/>
    </source>
</evidence>
<dbReference type="AlphaFoldDB" id="A0A1G2QIY3"/>
<protein>
    <submittedName>
        <fullName evidence="2">Uncharacterized protein</fullName>
    </submittedName>
</protein>